<dbReference type="RefSeq" id="WP_311706874.1">
    <property type="nucleotide sequence ID" value="NZ_JAVREL010000016.1"/>
</dbReference>
<dbReference type="PANTHER" id="PTHR36840:SF1">
    <property type="entry name" value="BLL5714 PROTEIN"/>
    <property type="match status" value="1"/>
</dbReference>
<evidence type="ECO:0000313" key="2">
    <source>
        <dbReference type="EMBL" id="MDT0345737.1"/>
    </source>
</evidence>
<keyword evidence="1" id="KW-0472">Membrane</keyword>
<feature type="transmembrane region" description="Helical" evidence="1">
    <location>
        <begin position="82"/>
        <end position="102"/>
    </location>
</feature>
<dbReference type="EMBL" id="JAVREL010000016">
    <property type="protein sequence ID" value="MDT0345737.1"/>
    <property type="molecule type" value="Genomic_DNA"/>
</dbReference>
<feature type="transmembrane region" description="Helical" evidence="1">
    <location>
        <begin position="53"/>
        <end position="73"/>
    </location>
</feature>
<dbReference type="Proteomes" id="UP001183246">
    <property type="component" value="Unassembled WGS sequence"/>
</dbReference>
<feature type="transmembrane region" description="Helical" evidence="1">
    <location>
        <begin position="174"/>
        <end position="191"/>
    </location>
</feature>
<keyword evidence="1" id="KW-0812">Transmembrane</keyword>
<feature type="transmembrane region" description="Helical" evidence="1">
    <location>
        <begin position="148"/>
        <end position="168"/>
    </location>
</feature>
<feature type="transmembrane region" description="Helical" evidence="1">
    <location>
        <begin position="235"/>
        <end position="255"/>
    </location>
</feature>
<keyword evidence="3" id="KW-1185">Reference proteome</keyword>
<gene>
    <name evidence="2" type="ORF">RM590_24550</name>
</gene>
<feature type="transmembrane region" description="Helical" evidence="1">
    <location>
        <begin position="313"/>
        <end position="336"/>
    </location>
</feature>
<evidence type="ECO:0000313" key="3">
    <source>
        <dbReference type="Proteomes" id="UP001183246"/>
    </source>
</evidence>
<name>A0ABU2MVS4_9ACTN</name>
<organism evidence="2 3">
    <name type="scientific">Streptomyces litchfieldiae</name>
    <dbReference type="NCBI Taxonomy" id="3075543"/>
    <lineage>
        <taxon>Bacteria</taxon>
        <taxon>Bacillati</taxon>
        <taxon>Actinomycetota</taxon>
        <taxon>Actinomycetes</taxon>
        <taxon>Kitasatosporales</taxon>
        <taxon>Streptomycetaceae</taxon>
        <taxon>Streptomyces</taxon>
    </lineage>
</organism>
<dbReference type="PANTHER" id="PTHR36840">
    <property type="entry name" value="BLL5714 PROTEIN"/>
    <property type="match status" value="1"/>
</dbReference>
<evidence type="ECO:0000256" key="1">
    <source>
        <dbReference type="SAM" id="Phobius"/>
    </source>
</evidence>
<accession>A0ABU2MVS4</accession>
<feature type="transmembrane region" description="Helical" evidence="1">
    <location>
        <begin position="114"/>
        <end position="136"/>
    </location>
</feature>
<dbReference type="Pfam" id="PF06772">
    <property type="entry name" value="LtrA"/>
    <property type="match status" value="1"/>
</dbReference>
<proteinExistence type="predicted"/>
<feature type="transmembrane region" description="Helical" evidence="1">
    <location>
        <begin position="276"/>
        <end position="301"/>
    </location>
</feature>
<dbReference type="InterPro" id="IPR010640">
    <property type="entry name" value="Low_temperature_requirement_A"/>
</dbReference>
<comment type="caution">
    <text evidence="2">The sequence shown here is derived from an EMBL/GenBank/DDBJ whole genome shotgun (WGS) entry which is preliminary data.</text>
</comment>
<sequence length="404" mass="42927">MTEPSGPLRRVPVRLTGEADRATTFELFFDLVYVFAATRVTGYMANAHSAHGVLQGLVILALLWWTWAGYAWLGNHARADSGVLRAGMTVAMAALFVVSLTIPEAWNDMAGGLYGPLVLMCAYLIVRCVHLTVYAVAAVGDPGLRRQVAISALPLLAGAPLLLTGVLLGGRRQTLLAACALLVDWGGTYLTSREGHWRLRSAAHWTERHGLFVILTLGESVAAIGVGAARHPISTPLLAGAVLGIAIAVCLWWLYFDVVSLAAERRLREARGKERVAMAIDAYTYGHFPIVTGIMLTALGVEGVLSHAEESTALGTFYASALFGGPTLYLAGHVLFKRRMLAIVSGRRLVAMAVLLAALPLATALPPLAGLAGVALILTALITAETTHYAPVRRRLRGAAPEAG</sequence>
<feature type="transmembrane region" description="Helical" evidence="1">
    <location>
        <begin position="348"/>
        <end position="365"/>
    </location>
</feature>
<reference evidence="3" key="1">
    <citation type="submission" date="2023-07" db="EMBL/GenBank/DDBJ databases">
        <title>30 novel species of actinomycetes from the DSMZ collection.</title>
        <authorList>
            <person name="Nouioui I."/>
        </authorList>
    </citation>
    <scope>NUCLEOTIDE SEQUENCE [LARGE SCALE GENOMIC DNA]</scope>
    <source>
        <strain evidence="3">DSM 44938</strain>
    </source>
</reference>
<protein>
    <submittedName>
        <fullName evidence="2">Low temperature requirement protein A</fullName>
    </submittedName>
</protein>
<feature type="transmembrane region" description="Helical" evidence="1">
    <location>
        <begin position="211"/>
        <end position="229"/>
    </location>
</feature>
<keyword evidence="1" id="KW-1133">Transmembrane helix</keyword>